<accession>A0A816UUJ7</accession>
<reference evidence="1" key="1">
    <citation type="submission" date="2021-01" db="EMBL/GenBank/DDBJ databases">
        <authorList>
            <consortium name="Genoscope - CEA"/>
            <person name="William W."/>
        </authorList>
    </citation>
    <scope>NUCLEOTIDE SEQUENCE</scope>
</reference>
<evidence type="ECO:0000313" key="1">
    <source>
        <dbReference type="EMBL" id="CAF2118819.1"/>
    </source>
</evidence>
<protein>
    <submittedName>
        <fullName evidence="1">(rape) hypothetical protein</fullName>
    </submittedName>
</protein>
<organism evidence="1">
    <name type="scientific">Brassica napus</name>
    <name type="common">Rape</name>
    <dbReference type="NCBI Taxonomy" id="3708"/>
    <lineage>
        <taxon>Eukaryota</taxon>
        <taxon>Viridiplantae</taxon>
        <taxon>Streptophyta</taxon>
        <taxon>Embryophyta</taxon>
        <taxon>Tracheophyta</taxon>
        <taxon>Spermatophyta</taxon>
        <taxon>Magnoliopsida</taxon>
        <taxon>eudicotyledons</taxon>
        <taxon>Gunneridae</taxon>
        <taxon>Pentapetalae</taxon>
        <taxon>rosids</taxon>
        <taxon>malvids</taxon>
        <taxon>Brassicales</taxon>
        <taxon>Brassicaceae</taxon>
        <taxon>Brassiceae</taxon>
        <taxon>Brassica</taxon>
    </lineage>
</organism>
<sequence>MNSCFIVVSSPRNGTASPPEKQSVSFDMLAYTSWYI</sequence>
<gene>
    <name evidence="1" type="ORF">DARMORV10_A03P03200.1</name>
</gene>
<dbReference type="EMBL" id="HG994357">
    <property type="protein sequence ID" value="CAF2118819.1"/>
    <property type="molecule type" value="Genomic_DNA"/>
</dbReference>
<name>A0A816UUJ7_BRANA</name>
<dbReference type="Proteomes" id="UP001295469">
    <property type="component" value="Chromosome A03"/>
</dbReference>
<proteinExistence type="predicted"/>
<dbReference type="AlphaFoldDB" id="A0A816UUJ7"/>